<reference evidence="1 2" key="1">
    <citation type="submission" date="2020-04" db="EMBL/GenBank/DDBJ databases">
        <authorList>
            <person name="De Canck E."/>
        </authorList>
    </citation>
    <scope>NUCLEOTIDE SEQUENCE [LARGE SCALE GENOMIC DNA]</scope>
    <source>
        <strain evidence="1 2">LMG 1873</strain>
    </source>
</reference>
<keyword evidence="2" id="KW-1185">Reference proteome</keyword>
<evidence type="ECO:0000313" key="1">
    <source>
        <dbReference type="EMBL" id="CAB3728770.1"/>
    </source>
</evidence>
<proteinExistence type="predicted"/>
<dbReference type="EMBL" id="CADIJS010000004">
    <property type="protein sequence ID" value="CAB3728770.1"/>
    <property type="molecule type" value="Genomic_DNA"/>
</dbReference>
<protein>
    <submittedName>
        <fullName evidence="1">Uncharacterized protein</fullName>
    </submittedName>
</protein>
<accession>A0ABN7F4R0</accession>
<gene>
    <name evidence="1" type="ORF">LMG1873_04612</name>
</gene>
<sequence>MASYGNDNPQGGFFSALQDPANQGLLAAGLAMLGSARGPNSQGAIGMGGLTGLQAFQQAQTAGDMQAYRKAQIQKLEQDAQKQNRIMATLGRITGDTGGAMMAPGGAPAGSPTPAGPLLAGPVPAGSPGLLGGAAPSGGGGGFNLSLPDVMALKAMGGPDLFDMYKYATDGVKRESGAAYRNPVTGAIEYGPPKLPEGMELVMGPNGPMARPVQGYSDANAAAKAAEAGAIAGAQGRYTTTDITLPGGRRQQVLTSDVPRMLGQDGGRQAGAGLIPSQADQAFEKSVAEASADTYNTLQKSGMNADKQIANYQRIGSLLDGISGSSLSNVGMTGAKLLNSIGLEVDPNLPNKEAAAAIGNQLALQLRDPANGGGMPGAMSDADRNFLMQSVPGLNQTDAGRKQLIDYQVRVLERNKDVAQAARKWRQKYGRLDSLDPKGNDFDTALAEWSAANPLFEAK</sequence>
<organism evidence="1 2">
    <name type="scientific">Achromobacter piechaudii</name>
    <dbReference type="NCBI Taxonomy" id="72556"/>
    <lineage>
        <taxon>Bacteria</taxon>
        <taxon>Pseudomonadati</taxon>
        <taxon>Pseudomonadota</taxon>
        <taxon>Betaproteobacteria</taxon>
        <taxon>Burkholderiales</taxon>
        <taxon>Alcaligenaceae</taxon>
        <taxon>Achromobacter</taxon>
    </lineage>
</organism>
<comment type="caution">
    <text evidence="1">The sequence shown here is derived from an EMBL/GenBank/DDBJ whole genome shotgun (WGS) entry which is preliminary data.</text>
</comment>
<evidence type="ECO:0000313" key="2">
    <source>
        <dbReference type="Proteomes" id="UP000494116"/>
    </source>
</evidence>
<dbReference type="RefSeq" id="WP_061306711.1">
    <property type="nucleotide sequence ID" value="NZ_CADIJS010000004.1"/>
</dbReference>
<name>A0ABN7F4R0_9BURK</name>
<dbReference type="Proteomes" id="UP000494116">
    <property type="component" value="Unassembled WGS sequence"/>
</dbReference>